<evidence type="ECO:0000256" key="2">
    <source>
        <dbReference type="ARBA" id="ARBA00022448"/>
    </source>
</evidence>
<feature type="domain" description="TonB-dependent receptor-like beta-barrel" evidence="13">
    <location>
        <begin position="41"/>
        <end position="471"/>
    </location>
</feature>
<dbReference type="NCBIfam" id="TIGR01783">
    <property type="entry name" value="TonB-siderophor"/>
    <property type="match status" value="1"/>
</dbReference>
<evidence type="ECO:0000256" key="7">
    <source>
        <dbReference type="ARBA" id="ARBA00023004"/>
    </source>
</evidence>
<dbReference type="FunFam" id="2.40.170.20:FF:000005">
    <property type="entry name" value="TonB-dependent siderophore receptor"/>
    <property type="match status" value="1"/>
</dbReference>
<comment type="similarity">
    <text evidence="12">Belongs to the TonB-dependent receptor family.</text>
</comment>
<evidence type="ECO:0000256" key="5">
    <source>
        <dbReference type="ARBA" id="ARBA00022692"/>
    </source>
</evidence>
<evidence type="ECO:0000256" key="4">
    <source>
        <dbReference type="ARBA" id="ARBA00022496"/>
    </source>
</evidence>
<name>A0AB37UGE6_9CYAN</name>
<keyword evidence="7" id="KW-0408">Iron</keyword>
<comment type="subcellular location">
    <subcellularLocation>
        <location evidence="1 12">Cell outer membrane</location>
        <topology evidence="1 12">Multi-pass membrane protein</topology>
    </subcellularLocation>
</comment>
<dbReference type="AlphaFoldDB" id="A0AB37UGE6"/>
<dbReference type="SUPFAM" id="SSF56935">
    <property type="entry name" value="Porins"/>
    <property type="match status" value="1"/>
</dbReference>
<evidence type="ECO:0000256" key="9">
    <source>
        <dbReference type="ARBA" id="ARBA00023077"/>
    </source>
</evidence>
<dbReference type="InterPro" id="IPR000531">
    <property type="entry name" value="Beta-barrel_TonB"/>
</dbReference>
<evidence type="ECO:0000259" key="13">
    <source>
        <dbReference type="Pfam" id="PF00593"/>
    </source>
</evidence>
<sequence length="502" mass="56664">MNDSKTALYRLNAFYESADSFVDFSELETSAVAGALKFELGKNTELKFDLEYSKINQSYPSGLPAIGTVLPNPNGEIKRDRNFASEDSEYSPEVFRVGYDLEHRLSENWSLRNAFYYSYLYQKIRGVRPASLEPDFRTLQREGDDRDSKEYIFDLFTNVVGKFSTGAIDHQLLFGVDLRKYNSSSFALRTFQGTPIDIFNPVYSSQRLEVINRPYDDETSINLIGIYLQDQITLADNFKLLLGSRFDAFEQTDEDLIEDTETSQSGDAFSPRLGLVYQPIEPISLYASYTRSFSPTIGRSVDGEPFEPGRGTQYEIGVKADINDRLSATLALYDLTRTNVTTADPDNPDFEIQTGEQNSQGVELFVSGEILPGWNIIGGYAYTDAQITQDETFAIGNRINNVAESSFNLWTSYEIQSGNLQGLGFGIGFFYVGDRQGDLDNSFTLPSYFRTDAAIFYNRGQFRASLNFNNLFDVDYFESANDDLSVFPGEPFTVQGTVSWEF</sequence>
<keyword evidence="5 12" id="KW-0812">Transmembrane</keyword>
<proteinExistence type="inferred from homology"/>
<dbReference type="Pfam" id="PF00593">
    <property type="entry name" value="TonB_dep_Rec_b-barrel"/>
    <property type="match status" value="1"/>
</dbReference>
<dbReference type="GO" id="GO:0009279">
    <property type="term" value="C:cell outer membrane"/>
    <property type="evidence" value="ECO:0007669"/>
    <property type="project" value="UniProtKB-SubCell"/>
</dbReference>
<evidence type="ECO:0000256" key="6">
    <source>
        <dbReference type="ARBA" id="ARBA00022729"/>
    </source>
</evidence>
<keyword evidence="10 12" id="KW-0472">Membrane</keyword>
<keyword evidence="4" id="KW-0410">Iron transport</keyword>
<evidence type="ECO:0000256" key="12">
    <source>
        <dbReference type="PROSITE-ProRule" id="PRU01360"/>
    </source>
</evidence>
<dbReference type="Gene3D" id="2.40.170.20">
    <property type="entry name" value="TonB-dependent receptor, beta-barrel domain"/>
    <property type="match status" value="1"/>
</dbReference>
<evidence type="ECO:0000313" key="15">
    <source>
        <dbReference type="Proteomes" id="UP000282574"/>
    </source>
</evidence>
<dbReference type="InterPro" id="IPR036942">
    <property type="entry name" value="Beta-barrel_TonB_sf"/>
</dbReference>
<keyword evidence="6" id="KW-0732">Signal</keyword>
<keyword evidence="3 12" id="KW-1134">Transmembrane beta strand</keyword>
<dbReference type="PANTHER" id="PTHR32552:SF68">
    <property type="entry name" value="FERRICHROME OUTER MEMBRANE TRANSPORTER_PHAGE RECEPTOR"/>
    <property type="match status" value="1"/>
</dbReference>
<comment type="caution">
    <text evidence="14">The sequence shown here is derived from an EMBL/GenBank/DDBJ whole genome shotgun (WGS) entry which is preliminary data.</text>
</comment>
<keyword evidence="15" id="KW-1185">Reference proteome</keyword>
<keyword evidence="9" id="KW-0798">TonB box</keyword>
<evidence type="ECO:0000256" key="1">
    <source>
        <dbReference type="ARBA" id="ARBA00004571"/>
    </source>
</evidence>
<keyword evidence="8" id="KW-0406">Ion transport</keyword>
<evidence type="ECO:0000313" key="14">
    <source>
        <dbReference type="EMBL" id="RUT10661.1"/>
    </source>
</evidence>
<dbReference type="PROSITE" id="PS52016">
    <property type="entry name" value="TONB_DEPENDENT_REC_3"/>
    <property type="match status" value="1"/>
</dbReference>
<dbReference type="GO" id="GO:0038023">
    <property type="term" value="F:signaling receptor activity"/>
    <property type="evidence" value="ECO:0007669"/>
    <property type="project" value="InterPro"/>
</dbReference>
<protein>
    <recommendedName>
        <fullName evidence="13">TonB-dependent receptor-like beta-barrel domain-containing protein</fullName>
    </recommendedName>
</protein>
<evidence type="ECO:0000256" key="8">
    <source>
        <dbReference type="ARBA" id="ARBA00023065"/>
    </source>
</evidence>
<gene>
    <name evidence="14" type="ORF">DSM107010_40140</name>
</gene>
<dbReference type="EMBL" id="RSCK01000038">
    <property type="protein sequence ID" value="RUT10661.1"/>
    <property type="molecule type" value="Genomic_DNA"/>
</dbReference>
<keyword evidence="2 12" id="KW-0813">Transport</keyword>
<reference evidence="14 15" key="1">
    <citation type="journal article" date="2019" name="Genome Biol. Evol.">
        <title>Day and night: Metabolic profiles and evolutionary relationships of six axenic non-marine cyanobacteria.</title>
        <authorList>
            <person name="Will S.E."/>
            <person name="Henke P."/>
            <person name="Boedeker C."/>
            <person name="Huang S."/>
            <person name="Brinkmann H."/>
            <person name="Rohde M."/>
            <person name="Jarek M."/>
            <person name="Friedl T."/>
            <person name="Seufert S."/>
            <person name="Schumacher M."/>
            <person name="Overmann J."/>
            <person name="Neumann-Schaal M."/>
            <person name="Petersen J."/>
        </authorList>
    </citation>
    <scope>NUCLEOTIDE SEQUENCE [LARGE SCALE GENOMIC DNA]</scope>
    <source>
        <strain evidence="14 15">SAG 39.79</strain>
    </source>
</reference>
<accession>A0AB37UGE6</accession>
<dbReference type="InterPro" id="IPR039426">
    <property type="entry name" value="TonB-dep_rcpt-like"/>
</dbReference>
<dbReference type="GO" id="GO:0015344">
    <property type="term" value="F:siderophore uptake transmembrane transporter activity"/>
    <property type="evidence" value="ECO:0007669"/>
    <property type="project" value="TreeGrafter"/>
</dbReference>
<evidence type="ECO:0000256" key="3">
    <source>
        <dbReference type="ARBA" id="ARBA00022452"/>
    </source>
</evidence>
<dbReference type="GO" id="GO:0015891">
    <property type="term" value="P:siderophore transport"/>
    <property type="evidence" value="ECO:0007669"/>
    <property type="project" value="InterPro"/>
</dbReference>
<organism evidence="14 15">
    <name type="scientific">Chroococcidiopsis cubana SAG 39.79</name>
    <dbReference type="NCBI Taxonomy" id="388085"/>
    <lineage>
        <taxon>Bacteria</taxon>
        <taxon>Bacillati</taxon>
        <taxon>Cyanobacteriota</taxon>
        <taxon>Cyanophyceae</taxon>
        <taxon>Chroococcidiopsidales</taxon>
        <taxon>Chroococcidiopsidaceae</taxon>
        <taxon>Chroococcidiopsis</taxon>
    </lineage>
</organism>
<dbReference type="Proteomes" id="UP000282574">
    <property type="component" value="Unassembled WGS sequence"/>
</dbReference>
<evidence type="ECO:0000256" key="11">
    <source>
        <dbReference type="ARBA" id="ARBA00023237"/>
    </source>
</evidence>
<dbReference type="InterPro" id="IPR010105">
    <property type="entry name" value="TonB_sidphr_rcpt"/>
</dbReference>
<dbReference type="PANTHER" id="PTHR32552">
    <property type="entry name" value="FERRICHROME IRON RECEPTOR-RELATED"/>
    <property type="match status" value="1"/>
</dbReference>
<keyword evidence="11 12" id="KW-0998">Cell outer membrane</keyword>
<evidence type="ECO:0000256" key="10">
    <source>
        <dbReference type="ARBA" id="ARBA00023136"/>
    </source>
</evidence>
<dbReference type="CDD" id="cd01347">
    <property type="entry name" value="ligand_gated_channel"/>
    <property type="match status" value="1"/>
</dbReference>